<gene>
    <name evidence="3" type="ORF">SPI_05620</name>
</gene>
<organism evidence="3 4">
    <name type="scientific">Niveomyces insectorum RCEF 264</name>
    <dbReference type="NCBI Taxonomy" id="1081102"/>
    <lineage>
        <taxon>Eukaryota</taxon>
        <taxon>Fungi</taxon>
        <taxon>Dikarya</taxon>
        <taxon>Ascomycota</taxon>
        <taxon>Pezizomycotina</taxon>
        <taxon>Sordariomycetes</taxon>
        <taxon>Hypocreomycetidae</taxon>
        <taxon>Hypocreales</taxon>
        <taxon>Cordycipitaceae</taxon>
        <taxon>Niveomyces</taxon>
    </lineage>
</organism>
<dbReference type="Proteomes" id="UP000076874">
    <property type="component" value="Unassembled WGS sequence"/>
</dbReference>
<evidence type="ECO:0000256" key="2">
    <source>
        <dbReference type="SAM" id="Phobius"/>
    </source>
</evidence>
<feature type="compositionally biased region" description="Basic and acidic residues" evidence="1">
    <location>
        <begin position="603"/>
        <end position="663"/>
    </location>
</feature>
<name>A0A167TDN0_9HYPO</name>
<keyword evidence="2" id="KW-0812">Transmembrane</keyword>
<feature type="compositionally biased region" description="Basic and acidic residues" evidence="1">
    <location>
        <begin position="79"/>
        <end position="88"/>
    </location>
</feature>
<feature type="region of interest" description="Disordered" evidence="1">
    <location>
        <begin position="558"/>
        <end position="780"/>
    </location>
</feature>
<keyword evidence="4" id="KW-1185">Reference proteome</keyword>
<proteinExistence type="predicted"/>
<feature type="compositionally biased region" description="Low complexity" evidence="1">
    <location>
        <begin position="191"/>
        <end position="200"/>
    </location>
</feature>
<evidence type="ECO:0000313" key="3">
    <source>
        <dbReference type="EMBL" id="OAA60496.1"/>
    </source>
</evidence>
<dbReference type="EMBL" id="AZHD01000009">
    <property type="protein sequence ID" value="OAA60496.1"/>
    <property type="molecule type" value="Genomic_DNA"/>
</dbReference>
<feature type="compositionally biased region" description="Gly residues" evidence="1">
    <location>
        <begin position="159"/>
        <end position="168"/>
    </location>
</feature>
<feature type="compositionally biased region" description="Polar residues" evidence="1">
    <location>
        <begin position="771"/>
        <end position="780"/>
    </location>
</feature>
<dbReference type="OrthoDB" id="5402307at2759"/>
<evidence type="ECO:0000256" key="1">
    <source>
        <dbReference type="SAM" id="MobiDB-lite"/>
    </source>
</evidence>
<keyword evidence="2" id="KW-1133">Transmembrane helix</keyword>
<feature type="compositionally biased region" description="Basic residues" evidence="1">
    <location>
        <begin position="589"/>
        <end position="602"/>
    </location>
</feature>
<feature type="compositionally biased region" description="Polar residues" evidence="1">
    <location>
        <begin position="671"/>
        <end position="682"/>
    </location>
</feature>
<evidence type="ECO:0000313" key="4">
    <source>
        <dbReference type="Proteomes" id="UP000076874"/>
    </source>
</evidence>
<dbReference type="AlphaFoldDB" id="A0A167TDN0"/>
<sequence>MPLEQTITIINNSGKIISTGKHLVNIFKEAKLAYREKKEALKQERAGNSFRRAHTFHGSRGAGASDYHGPIYEDFDDGESGHGEDGYRPRRNLGYASRRFIEGSRRSLPQNHGGDDDADDRRSYRSLESRRHRHRLRRSNSSGGGGGGGGGSSRYSEVGGHGWDGGSQSGRRARPTRPPLTASNLRTHSEVTSTVPSVVPKSYRGPDGNHIDNNRHPYAASAPRDMVVSRLALNDAGLPPPLHPPSRAATTVVDKAETGEAFPPSSGVTPRTSLMVHRPRSDPALLGSYAGGRPVAAAAALSKPVDMHLAYGDIPPDLGSRVDLDPLMCGDVDGGGEGENPEQEQKAEAQSLVDRIENLLNEAQCIHHTAASIIAHLQNNPEAAAAVALTLAELSAVLAKISPAFLGVVKGGSPAVFALLASPQFLIGTSIAVGVTVIIFGGWKIIRRMTEIKAARADEKQAFEMAERNPPTQPQPQLQQPPDQPPRPSVASPNDRAPTVASEGVDEALVLEAELSAIETWRRGIVPSFDGADSPESWNGTEADLELISPEAMRSRIFDDHEDRDDDRRTLRSVRSRYTSRSHGETGRNHHPHRHHHRHHHDPQRPRNESRDSGRKRRDEPVEVPDRKSSRSHADEKRYEDQNTRQDRDRDHDRDRNREDRYRTRAASDAGSVSTSRSSQNGRRARDSASRVTDSKVSGGTPVPGARSSSVYAPSDAGTARSRDKTSSNTTITATASTNNSNNNNSGSSGGNMLKQLFRKKKDKEDKDDNTTVSVSTRNA</sequence>
<keyword evidence="2" id="KW-0472">Membrane</keyword>
<feature type="region of interest" description="Disordered" evidence="1">
    <location>
        <begin position="528"/>
        <end position="547"/>
    </location>
</feature>
<feature type="compositionally biased region" description="Low complexity" evidence="1">
    <location>
        <begin position="727"/>
        <end position="747"/>
    </location>
</feature>
<protein>
    <submittedName>
        <fullName evidence="3">Uncharacterized protein</fullName>
    </submittedName>
</protein>
<feature type="region of interest" description="Disordered" evidence="1">
    <location>
        <begin position="54"/>
        <end position="218"/>
    </location>
</feature>
<reference evidence="3 4" key="1">
    <citation type="journal article" date="2016" name="Genome Biol. Evol.">
        <title>Divergent and convergent evolution of fungal pathogenicity.</title>
        <authorList>
            <person name="Shang Y."/>
            <person name="Xiao G."/>
            <person name="Zheng P."/>
            <person name="Cen K."/>
            <person name="Zhan S."/>
            <person name="Wang C."/>
        </authorList>
    </citation>
    <scope>NUCLEOTIDE SEQUENCE [LARGE SCALE GENOMIC DNA]</scope>
    <source>
        <strain evidence="3 4">RCEF 264</strain>
    </source>
</reference>
<feature type="region of interest" description="Disordered" evidence="1">
    <location>
        <begin position="466"/>
        <end position="504"/>
    </location>
</feature>
<feature type="compositionally biased region" description="Basic and acidic residues" evidence="1">
    <location>
        <begin position="113"/>
        <end position="129"/>
    </location>
</feature>
<feature type="compositionally biased region" description="Gly residues" evidence="1">
    <location>
        <begin position="142"/>
        <end position="152"/>
    </location>
</feature>
<dbReference type="STRING" id="1081102.A0A167TDN0"/>
<feature type="transmembrane region" description="Helical" evidence="2">
    <location>
        <begin position="425"/>
        <end position="446"/>
    </location>
</feature>
<accession>A0A167TDN0</accession>
<comment type="caution">
    <text evidence="3">The sequence shown here is derived from an EMBL/GenBank/DDBJ whole genome shotgun (WGS) entry which is preliminary data.</text>
</comment>
<feature type="compositionally biased region" description="Basic and acidic residues" evidence="1">
    <location>
        <begin position="558"/>
        <end position="570"/>
    </location>
</feature>
<feature type="compositionally biased region" description="Basic residues" evidence="1">
    <location>
        <begin position="571"/>
        <end position="580"/>
    </location>
</feature>